<evidence type="ECO:0000313" key="3">
    <source>
        <dbReference type="Proteomes" id="UP000008312"/>
    </source>
</evidence>
<dbReference type="SUPFAM" id="SSF81296">
    <property type="entry name" value="E set domains"/>
    <property type="match status" value="1"/>
</dbReference>
<dbReference type="InterPro" id="IPR014756">
    <property type="entry name" value="Ig_E-set"/>
</dbReference>
<dbReference type="OrthoDB" id="196493at2759"/>
<feature type="domain" description="Glycoside hydrolase family 13 N-terminal" evidence="1">
    <location>
        <begin position="37"/>
        <end position="96"/>
    </location>
</feature>
<dbReference type="PANTHER" id="PTHR43651">
    <property type="entry name" value="1,4-ALPHA-GLUCAN-BRANCHING ENZYME"/>
    <property type="match status" value="1"/>
</dbReference>
<dbReference type="AlphaFoldDB" id="D8MAE7"/>
<name>D8MAE7_BLAHO</name>
<dbReference type="GO" id="GO:0005975">
    <property type="term" value="P:carbohydrate metabolic process"/>
    <property type="evidence" value="ECO:0007669"/>
    <property type="project" value="InterPro"/>
</dbReference>
<gene>
    <name evidence="2" type="ORF">GSBLH_T00004678001</name>
</gene>
<dbReference type="InterPro" id="IPR013783">
    <property type="entry name" value="Ig-like_fold"/>
</dbReference>
<dbReference type="Gene3D" id="2.60.40.10">
    <property type="entry name" value="Immunoglobulins"/>
    <property type="match status" value="1"/>
</dbReference>
<dbReference type="GO" id="GO:0003844">
    <property type="term" value="F:1,4-alpha-glucan branching enzyme activity"/>
    <property type="evidence" value="ECO:0007669"/>
    <property type="project" value="TreeGrafter"/>
</dbReference>
<keyword evidence="3" id="KW-1185">Reference proteome</keyword>
<accession>D8MAE7</accession>
<dbReference type="Pfam" id="PF02922">
    <property type="entry name" value="CBM_48"/>
    <property type="match status" value="1"/>
</dbReference>
<sequence length="99" mass="11625">MIISRYPYHKIDYHFQNYIDSTLEGIDIVEFARFYKQLGFSRGEKDGNYGIFFREWAPHALRLSLVGDFNNWDPKANEATSIGNGIYELFLPDTIEGYF</sequence>
<protein>
    <recommendedName>
        <fullName evidence="1">Glycoside hydrolase family 13 N-terminal domain-containing protein</fullName>
    </recommendedName>
</protein>
<reference evidence="2" key="1">
    <citation type="submission" date="2010-02" db="EMBL/GenBank/DDBJ databases">
        <title>Sequencing and annotation of the Blastocystis hominis genome.</title>
        <authorList>
            <person name="Wincker P."/>
        </authorList>
    </citation>
    <scope>NUCLEOTIDE SEQUENCE</scope>
    <source>
        <strain evidence="2">Singapore isolate B</strain>
    </source>
</reference>
<evidence type="ECO:0000313" key="2">
    <source>
        <dbReference type="EMBL" id="CBK25036.2"/>
    </source>
</evidence>
<dbReference type="PANTHER" id="PTHR43651:SF3">
    <property type="entry name" value="1,4-ALPHA-GLUCAN-BRANCHING ENZYME"/>
    <property type="match status" value="1"/>
</dbReference>
<dbReference type="InParanoid" id="D8MAE7"/>
<dbReference type="GO" id="GO:0005737">
    <property type="term" value="C:cytoplasm"/>
    <property type="evidence" value="ECO:0007669"/>
    <property type="project" value="TreeGrafter"/>
</dbReference>
<dbReference type="EMBL" id="FN668689">
    <property type="protein sequence ID" value="CBK25036.2"/>
    <property type="molecule type" value="Genomic_DNA"/>
</dbReference>
<dbReference type="GO" id="GO:0004553">
    <property type="term" value="F:hydrolase activity, hydrolyzing O-glycosyl compounds"/>
    <property type="evidence" value="ECO:0007669"/>
    <property type="project" value="InterPro"/>
</dbReference>
<dbReference type="InterPro" id="IPR004193">
    <property type="entry name" value="Glyco_hydro_13_N"/>
</dbReference>
<evidence type="ECO:0000259" key="1">
    <source>
        <dbReference type="Pfam" id="PF02922"/>
    </source>
</evidence>
<proteinExistence type="predicted"/>
<dbReference type="RefSeq" id="XP_012899084.1">
    <property type="nucleotide sequence ID" value="XM_013043630.1"/>
</dbReference>
<dbReference type="Proteomes" id="UP000008312">
    <property type="component" value="Unassembled WGS sequence"/>
</dbReference>
<organism evidence="2">
    <name type="scientific">Blastocystis hominis</name>
    <dbReference type="NCBI Taxonomy" id="12968"/>
    <lineage>
        <taxon>Eukaryota</taxon>
        <taxon>Sar</taxon>
        <taxon>Stramenopiles</taxon>
        <taxon>Bigyra</taxon>
        <taxon>Opalozoa</taxon>
        <taxon>Opalinata</taxon>
        <taxon>Blastocystidae</taxon>
        <taxon>Blastocystis</taxon>
    </lineage>
</organism>
<dbReference type="GeneID" id="24921688"/>